<keyword evidence="2" id="KW-1003">Cell membrane</keyword>
<keyword evidence="9" id="KW-1185">Reference proteome</keyword>
<evidence type="ECO:0000256" key="4">
    <source>
        <dbReference type="ARBA" id="ARBA00022989"/>
    </source>
</evidence>
<comment type="subcellular location">
    <subcellularLocation>
        <location evidence="1">Cell membrane</location>
        <topology evidence="1">Multi-pass membrane protein</topology>
    </subcellularLocation>
</comment>
<feature type="transmembrane region" description="Helical" evidence="7">
    <location>
        <begin position="182"/>
        <end position="206"/>
    </location>
</feature>
<dbReference type="EMBL" id="JAHDYS010000009">
    <property type="protein sequence ID" value="MBT1072367.1"/>
    <property type="molecule type" value="Genomic_DNA"/>
</dbReference>
<feature type="region of interest" description="Disordered" evidence="6">
    <location>
        <begin position="284"/>
        <end position="312"/>
    </location>
</feature>
<feature type="compositionally biased region" description="Basic and acidic residues" evidence="6">
    <location>
        <begin position="284"/>
        <end position="303"/>
    </location>
</feature>
<proteinExistence type="predicted"/>
<feature type="transmembrane region" description="Helical" evidence="7">
    <location>
        <begin position="218"/>
        <end position="239"/>
    </location>
</feature>
<evidence type="ECO:0000256" key="5">
    <source>
        <dbReference type="ARBA" id="ARBA00023136"/>
    </source>
</evidence>
<evidence type="ECO:0000313" key="9">
    <source>
        <dbReference type="Proteomes" id="UP000784128"/>
    </source>
</evidence>
<evidence type="ECO:0000256" key="6">
    <source>
        <dbReference type="SAM" id="MobiDB-lite"/>
    </source>
</evidence>
<organism evidence="8 9">
    <name type="scientific">Pelotalea chapellei</name>
    <dbReference type="NCBI Taxonomy" id="44671"/>
    <lineage>
        <taxon>Bacteria</taxon>
        <taxon>Pseudomonadati</taxon>
        <taxon>Thermodesulfobacteriota</taxon>
        <taxon>Desulfuromonadia</taxon>
        <taxon>Geobacterales</taxon>
        <taxon>Geobacteraceae</taxon>
        <taxon>Pelotalea</taxon>
    </lineage>
</organism>
<name>A0ABS5U9L4_9BACT</name>
<reference evidence="8 9" key="1">
    <citation type="submission" date="2021-05" db="EMBL/GenBank/DDBJ databases">
        <title>The draft genome of Geobacter chapellei DSM 13688.</title>
        <authorList>
            <person name="Xu Z."/>
            <person name="Masuda Y."/>
            <person name="Itoh H."/>
            <person name="Senoo K."/>
        </authorList>
    </citation>
    <scope>NUCLEOTIDE SEQUENCE [LARGE SCALE GENOMIC DNA]</scope>
    <source>
        <strain evidence="8 9">DSM 13688</strain>
    </source>
</reference>
<feature type="transmembrane region" description="Helical" evidence="7">
    <location>
        <begin position="100"/>
        <end position="119"/>
    </location>
</feature>
<feature type="transmembrane region" description="Helical" evidence="7">
    <location>
        <begin position="140"/>
        <end position="162"/>
    </location>
</feature>
<protein>
    <submittedName>
        <fullName evidence="8">YihY/virulence factor BrkB family protein</fullName>
    </submittedName>
</protein>
<keyword evidence="3 7" id="KW-0812">Transmembrane</keyword>
<keyword evidence="5 7" id="KW-0472">Membrane</keyword>
<dbReference type="PANTHER" id="PTHR30213">
    <property type="entry name" value="INNER MEMBRANE PROTEIN YHJD"/>
    <property type="match status" value="1"/>
</dbReference>
<evidence type="ECO:0000256" key="7">
    <source>
        <dbReference type="SAM" id="Phobius"/>
    </source>
</evidence>
<feature type="transmembrane region" description="Helical" evidence="7">
    <location>
        <begin position="39"/>
        <end position="60"/>
    </location>
</feature>
<evidence type="ECO:0000256" key="3">
    <source>
        <dbReference type="ARBA" id="ARBA00022692"/>
    </source>
</evidence>
<sequence length="312" mass="35059">MFSIRSYFKLGRISYLTLAKKVYHEVVNDGCAEYAAAMAYYLLLALFPFFLFLTTLLAYLPLPDFLESILTTIKRVLPNEVFALLQDNIRKLFSDKKGGLLSLGFLLAMWTSSNAVTAIMEVMNRLYEVKEGRPFWKVRLIAISLVILISVLFIISLVLLMFGPKIGDYIANLAQLGNVFQVSWDVLLVPVILFLLILALAVIYYLTPDVKQDWKWISPGAVFAIPSWVLASLAFSYYINNFGSYDKTYGSIGAVIILLLWLYISGFIILIGAEINAVIEHESQEGKDPGEKVENESEHRQDRSGGTPDASI</sequence>
<evidence type="ECO:0000256" key="1">
    <source>
        <dbReference type="ARBA" id="ARBA00004651"/>
    </source>
</evidence>
<dbReference type="Proteomes" id="UP000784128">
    <property type="component" value="Unassembled WGS sequence"/>
</dbReference>
<feature type="transmembrane region" description="Helical" evidence="7">
    <location>
        <begin position="251"/>
        <end position="273"/>
    </location>
</feature>
<keyword evidence="4 7" id="KW-1133">Transmembrane helix</keyword>
<gene>
    <name evidence="8" type="ORF">KJB30_11260</name>
</gene>
<evidence type="ECO:0000256" key="2">
    <source>
        <dbReference type="ARBA" id="ARBA00022475"/>
    </source>
</evidence>
<dbReference type="InterPro" id="IPR017039">
    <property type="entry name" value="Virul_fac_BrkB"/>
</dbReference>
<dbReference type="PANTHER" id="PTHR30213:SF0">
    <property type="entry name" value="UPF0761 MEMBRANE PROTEIN YIHY"/>
    <property type="match status" value="1"/>
</dbReference>
<dbReference type="Pfam" id="PF03631">
    <property type="entry name" value="Virul_fac_BrkB"/>
    <property type="match status" value="1"/>
</dbReference>
<dbReference type="NCBIfam" id="TIGR00765">
    <property type="entry name" value="yihY_not_rbn"/>
    <property type="match status" value="1"/>
</dbReference>
<accession>A0ABS5U9L4</accession>
<comment type="caution">
    <text evidence="8">The sequence shown here is derived from an EMBL/GenBank/DDBJ whole genome shotgun (WGS) entry which is preliminary data.</text>
</comment>
<evidence type="ECO:0000313" key="8">
    <source>
        <dbReference type="EMBL" id="MBT1072367.1"/>
    </source>
</evidence>
<dbReference type="PIRSF" id="PIRSF035875">
    <property type="entry name" value="RNase_BN"/>
    <property type="match status" value="1"/>
</dbReference>